<feature type="transmembrane region" description="Helical" evidence="6">
    <location>
        <begin position="63"/>
        <end position="83"/>
    </location>
</feature>
<reference evidence="7 8" key="1">
    <citation type="submission" date="2021-05" db="EMBL/GenBank/DDBJ databases">
        <title>A Polyphasic approach of four new species of the genus Ohtaekwangia: Ohtaekwangia histidinii sp. nov., Ohtaekwangia cretensis sp. nov., Ohtaekwangia indiensis sp. nov., Ohtaekwangia reichenbachii sp. nov. from diverse environment.</title>
        <authorList>
            <person name="Octaviana S."/>
        </authorList>
    </citation>
    <scope>NUCLEOTIDE SEQUENCE [LARGE SCALE GENOMIC DNA]</scope>
    <source>
        <strain evidence="7 8">PWU20</strain>
    </source>
</reference>
<proteinExistence type="predicted"/>
<dbReference type="RefSeq" id="WP_254154977.1">
    <property type="nucleotide sequence ID" value="NZ_JAHESD010000044.1"/>
</dbReference>
<evidence type="ECO:0000256" key="1">
    <source>
        <dbReference type="ARBA" id="ARBA00000085"/>
    </source>
</evidence>
<dbReference type="PANTHER" id="PTHR42878:SF15">
    <property type="entry name" value="BACTERIOPHYTOCHROME"/>
    <property type="match status" value="1"/>
</dbReference>
<comment type="caution">
    <text evidence="7">The sequence shown here is derived from an EMBL/GenBank/DDBJ whole genome shotgun (WGS) entry which is preliminary data.</text>
</comment>
<feature type="transmembrane region" description="Helical" evidence="6">
    <location>
        <begin position="128"/>
        <end position="159"/>
    </location>
</feature>
<keyword evidence="8" id="KW-1185">Reference proteome</keyword>
<dbReference type="InterPro" id="IPR036097">
    <property type="entry name" value="HisK_dim/P_sf"/>
</dbReference>
<keyword evidence="6" id="KW-0472">Membrane</keyword>
<dbReference type="InterPro" id="IPR050351">
    <property type="entry name" value="BphY/WalK/GraS-like"/>
</dbReference>
<evidence type="ECO:0000313" key="7">
    <source>
        <dbReference type="EMBL" id="MBT1705020.1"/>
    </source>
</evidence>
<keyword evidence="4" id="KW-0418">Kinase</keyword>
<dbReference type="SUPFAM" id="SSF47384">
    <property type="entry name" value="Homodimeric domain of signal transducing histidine kinase"/>
    <property type="match status" value="1"/>
</dbReference>
<keyword evidence="5" id="KW-0175">Coiled coil</keyword>
<name>A0ABS5VW19_9BACT</name>
<protein>
    <recommendedName>
        <fullName evidence="2">histidine kinase</fullName>
        <ecNumber evidence="2">2.7.13.3</ecNumber>
    </recommendedName>
</protein>
<keyword evidence="6" id="KW-1133">Transmembrane helix</keyword>
<dbReference type="Gene3D" id="1.10.287.130">
    <property type="match status" value="1"/>
</dbReference>
<sequence>MRLFFNPLFKISPQESIAQVSEGSWRNELEVASGKYHHAAAWFAILLDPLFAVTDYINIHENWFHIFILRVSVSLITLANLWVCRKLSLPSSYIAGVPLLLISLQNAYTYNFLDNDNTHLVGHNFNYMALIIGAAMFVLWHWLYSAIVIVISVFTTAYFIYNNPYLSLNEFFPNGGLLLCVVTIFMLVLIQTRYNLTVKEIKTRIALQISNEEVQLQNEELQAQEEIIRGINENLENLIHVRTLELKKKNQALEEYAFINAHKLRAPVASILGLINLIKKGNLDEDTRNMVSHLQLSADKLDAVVNSITKAIEKGDDYKDTSDQNQSLL</sequence>
<evidence type="ECO:0000256" key="3">
    <source>
        <dbReference type="ARBA" id="ARBA00022679"/>
    </source>
</evidence>
<evidence type="ECO:0000256" key="5">
    <source>
        <dbReference type="SAM" id="Coils"/>
    </source>
</evidence>
<evidence type="ECO:0000256" key="2">
    <source>
        <dbReference type="ARBA" id="ARBA00012438"/>
    </source>
</evidence>
<keyword evidence="6" id="KW-0812">Transmembrane</keyword>
<keyword evidence="3" id="KW-0808">Transferase</keyword>
<feature type="transmembrane region" description="Helical" evidence="6">
    <location>
        <begin position="90"/>
        <end position="108"/>
    </location>
</feature>
<dbReference type="EC" id="2.7.13.3" evidence="2"/>
<organism evidence="7 8">
    <name type="scientific">Chryseosolibacter indicus</name>
    <dbReference type="NCBI Taxonomy" id="2782351"/>
    <lineage>
        <taxon>Bacteria</taxon>
        <taxon>Pseudomonadati</taxon>
        <taxon>Bacteroidota</taxon>
        <taxon>Cytophagia</taxon>
        <taxon>Cytophagales</taxon>
        <taxon>Chryseotaleaceae</taxon>
        <taxon>Chryseosolibacter</taxon>
    </lineage>
</organism>
<dbReference type="Proteomes" id="UP000772618">
    <property type="component" value="Unassembled WGS sequence"/>
</dbReference>
<accession>A0ABS5VW19</accession>
<dbReference type="PANTHER" id="PTHR42878">
    <property type="entry name" value="TWO-COMPONENT HISTIDINE KINASE"/>
    <property type="match status" value="1"/>
</dbReference>
<evidence type="ECO:0000256" key="4">
    <source>
        <dbReference type="ARBA" id="ARBA00022777"/>
    </source>
</evidence>
<feature type="transmembrane region" description="Helical" evidence="6">
    <location>
        <begin position="171"/>
        <end position="190"/>
    </location>
</feature>
<evidence type="ECO:0000256" key="6">
    <source>
        <dbReference type="SAM" id="Phobius"/>
    </source>
</evidence>
<gene>
    <name evidence="7" type="ORF">KK060_17135</name>
</gene>
<evidence type="ECO:0000313" key="8">
    <source>
        <dbReference type="Proteomes" id="UP000772618"/>
    </source>
</evidence>
<feature type="coiled-coil region" evidence="5">
    <location>
        <begin position="204"/>
        <end position="238"/>
    </location>
</feature>
<dbReference type="EMBL" id="JAHESD010000044">
    <property type="protein sequence ID" value="MBT1705020.1"/>
    <property type="molecule type" value="Genomic_DNA"/>
</dbReference>
<comment type="catalytic activity">
    <reaction evidence="1">
        <text>ATP + protein L-histidine = ADP + protein N-phospho-L-histidine.</text>
        <dbReference type="EC" id="2.7.13.3"/>
    </reaction>
</comment>